<dbReference type="InterPro" id="IPR043721">
    <property type="entry name" value="DUF5662"/>
</dbReference>
<sequence>MLKAWNHFMTINKHRYMVMVHCYKAGIFWQGCLHDLSKYSFSEFFVGAKYYSGKRSPNEAEREAYGHSKAWLHHKGRNKHHFEYWTDYNPTTKKIEPVEMPLRYVKEMFCDRVAASKTYLKDAYTEGQPLEYFLNGKERRSGNIHPETSKLLEQLLIMLAAKGEKTTFKYMRSLK</sequence>
<organism evidence="1 2">
    <name type="scientific">Cellulosilyticum lentocellum (strain ATCC 49066 / DSM 5427 / NCIMB 11756 / RHM5)</name>
    <name type="common">Clostridium lentocellum</name>
    <dbReference type="NCBI Taxonomy" id="642492"/>
    <lineage>
        <taxon>Bacteria</taxon>
        <taxon>Bacillati</taxon>
        <taxon>Bacillota</taxon>
        <taxon>Clostridia</taxon>
        <taxon>Lachnospirales</taxon>
        <taxon>Cellulosilyticaceae</taxon>
        <taxon>Cellulosilyticum</taxon>
    </lineage>
</organism>
<dbReference type="AlphaFoldDB" id="F2JLT5"/>
<protein>
    <recommendedName>
        <fullName evidence="3">Catalase</fullName>
    </recommendedName>
</protein>
<dbReference type="RefSeq" id="WP_013657891.1">
    <property type="nucleotide sequence ID" value="NC_015275.1"/>
</dbReference>
<evidence type="ECO:0000313" key="1">
    <source>
        <dbReference type="EMBL" id="ADZ84611.1"/>
    </source>
</evidence>
<gene>
    <name evidence="1" type="ordered locus">Clole_2914</name>
</gene>
<dbReference type="EMBL" id="CP002582">
    <property type="protein sequence ID" value="ADZ84611.1"/>
    <property type="molecule type" value="Genomic_DNA"/>
</dbReference>
<reference evidence="1 2" key="1">
    <citation type="journal article" date="2011" name="J. Bacteriol.">
        <title>Complete genome sequence of the cellulose-degrading bacterium Cellulosilyticum lentocellum.</title>
        <authorList>
            <consortium name="US DOE Joint Genome Institute"/>
            <person name="Miller D.A."/>
            <person name="Suen G."/>
            <person name="Bruce D."/>
            <person name="Copeland A."/>
            <person name="Cheng J.F."/>
            <person name="Detter C."/>
            <person name="Goodwin L.A."/>
            <person name="Han C.S."/>
            <person name="Hauser L.J."/>
            <person name="Land M.L."/>
            <person name="Lapidus A."/>
            <person name="Lucas S."/>
            <person name="Meincke L."/>
            <person name="Pitluck S."/>
            <person name="Tapia R."/>
            <person name="Teshima H."/>
            <person name="Woyke T."/>
            <person name="Fox B.G."/>
            <person name="Angert E.R."/>
            <person name="Currie C.R."/>
        </authorList>
    </citation>
    <scope>NUCLEOTIDE SEQUENCE [LARGE SCALE GENOMIC DNA]</scope>
    <source>
        <strain evidence="2">ATCC 49066 / DSM 5427 / NCIMB 11756 / RHM5</strain>
    </source>
</reference>
<dbReference type="eggNOG" id="ENOG502ZRIE">
    <property type="taxonomic scope" value="Bacteria"/>
</dbReference>
<evidence type="ECO:0008006" key="3">
    <source>
        <dbReference type="Google" id="ProtNLM"/>
    </source>
</evidence>
<evidence type="ECO:0000313" key="2">
    <source>
        <dbReference type="Proteomes" id="UP000008467"/>
    </source>
</evidence>
<accession>F2JLT5</accession>
<dbReference type="Proteomes" id="UP000008467">
    <property type="component" value="Chromosome"/>
</dbReference>
<dbReference type="KEGG" id="cle:Clole_2914"/>
<proteinExistence type="predicted"/>
<dbReference type="STRING" id="642492.Clole_2914"/>
<dbReference type="Pfam" id="PF18907">
    <property type="entry name" value="DUF5662"/>
    <property type="match status" value="1"/>
</dbReference>
<name>F2JLT5_CELLD</name>
<keyword evidence="2" id="KW-1185">Reference proteome</keyword>
<dbReference type="HOGENOM" id="CLU_095585_0_0_9"/>